<name>A0ABW5J4G6_9BACT</name>
<evidence type="ECO:0000313" key="2">
    <source>
        <dbReference type="Proteomes" id="UP001597510"/>
    </source>
</evidence>
<proteinExistence type="predicted"/>
<dbReference type="Proteomes" id="UP001597510">
    <property type="component" value="Unassembled WGS sequence"/>
</dbReference>
<dbReference type="Gene3D" id="2.120.10.80">
    <property type="entry name" value="Kelch-type beta propeller"/>
    <property type="match status" value="1"/>
</dbReference>
<keyword evidence="2" id="KW-1185">Reference proteome</keyword>
<dbReference type="EMBL" id="JBHULC010000004">
    <property type="protein sequence ID" value="MFD2520084.1"/>
    <property type="molecule type" value="Genomic_DNA"/>
</dbReference>
<organism evidence="1 2">
    <name type="scientific">Emticicia soli</name>
    <dbReference type="NCBI Taxonomy" id="2027878"/>
    <lineage>
        <taxon>Bacteria</taxon>
        <taxon>Pseudomonadati</taxon>
        <taxon>Bacteroidota</taxon>
        <taxon>Cytophagia</taxon>
        <taxon>Cytophagales</taxon>
        <taxon>Leadbetterellaceae</taxon>
        <taxon>Emticicia</taxon>
    </lineage>
</organism>
<dbReference type="InterPro" id="IPR015915">
    <property type="entry name" value="Kelch-typ_b-propeller"/>
</dbReference>
<dbReference type="RefSeq" id="WP_340235493.1">
    <property type="nucleotide sequence ID" value="NZ_JBBEWC010000004.1"/>
</dbReference>
<protein>
    <recommendedName>
        <fullName evidence="3">Galactose oxidase</fullName>
    </recommendedName>
</protein>
<evidence type="ECO:0008006" key="3">
    <source>
        <dbReference type="Google" id="ProtNLM"/>
    </source>
</evidence>
<comment type="caution">
    <text evidence="1">The sequence shown here is derived from an EMBL/GenBank/DDBJ whole genome shotgun (WGS) entry which is preliminary data.</text>
</comment>
<gene>
    <name evidence="1" type="ORF">ACFSR2_04250</name>
</gene>
<reference evidence="2" key="1">
    <citation type="journal article" date="2019" name="Int. J. Syst. Evol. Microbiol.">
        <title>The Global Catalogue of Microorganisms (GCM) 10K type strain sequencing project: providing services to taxonomists for standard genome sequencing and annotation.</title>
        <authorList>
            <consortium name="The Broad Institute Genomics Platform"/>
            <consortium name="The Broad Institute Genome Sequencing Center for Infectious Disease"/>
            <person name="Wu L."/>
            <person name="Ma J."/>
        </authorList>
    </citation>
    <scope>NUCLEOTIDE SEQUENCE [LARGE SCALE GENOMIC DNA]</scope>
    <source>
        <strain evidence="2">KCTC 52344</strain>
    </source>
</reference>
<evidence type="ECO:0000313" key="1">
    <source>
        <dbReference type="EMBL" id="MFD2520084.1"/>
    </source>
</evidence>
<dbReference type="PROSITE" id="PS51257">
    <property type="entry name" value="PROKAR_LIPOPROTEIN"/>
    <property type="match status" value="1"/>
</dbReference>
<dbReference type="SUPFAM" id="SSF117281">
    <property type="entry name" value="Kelch motif"/>
    <property type="match status" value="1"/>
</dbReference>
<sequence length="374" mass="42270">MKIIPKILLLVVIIAGFVACDKKASVIIDESPTREEAPIYTPDSPMWRKLNSPLSYAFTEGVVRTETENLYTCVMGRPDTTNDHLAVDNRSRIDMYGNIDAQTVATGTYSPDGNFWNIRKMDGLPRFSPILLGPFAVFGRTSVEYFSLFGSGFSFDENFPDGVSYYVDGWMQTDFNQTGDIVGGAVLTGFMANNDGYFIENNTGRQFWHMNRIRVYEKLKPFPGDFLGKFTMASAKVNKKEFGFLILESGSEQIPTKQFYQYDADNDSWIKKADFPGEDRYEGVMFGIDDKIYYGLGQSKTEAKGFRDIWQYDPVANTWNKFANYPGSGNIKVSTAKVSGKVYIGFGYYVGATKINTEKYIGVTDFWEFVPSRK</sequence>
<accession>A0ABW5J4G6</accession>